<evidence type="ECO:0000259" key="1">
    <source>
        <dbReference type="PROSITE" id="PS50943"/>
    </source>
</evidence>
<organism evidence="2 3">
    <name type="scientific">Bacillus spizizenii</name>
    <name type="common">Bacillus subtilis subsp. spizizenii</name>
    <dbReference type="NCBI Taxonomy" id="96241"/>
    <lineage>
        <taxon>Bacteria</taxon>
        <taxon>Bacillati</taxon>
        <taxon>Bacillota</taxon>
        <taxon>Bacilli</taxon>
        <taxon>Bacillales</taxon>
        <taxon>Bacillaceae</taxon>
        <taxon>Bacillus</taxon>
    </lineage>
</organism>
<dbReference type="GO" id="GO:0003677">
    <property type="term" value="F:DNA binding"/>
    <property type="evidence" value="ECO:0007669"/>
    <property type="project" value="InterPro"/>
</dbReference>
<accession>A0A9Q4DLG9</accession>
<dbReference type="PROSITE" id="PS50943">
    <property type="entry name" value="HTH_CROC1"/>
    <property type="match status" value="1"/>
</dbReference>
<evidence type="ECO:0000313" key="3">
    <source>
        <dbReference type="Proteomes" id="UP001070352"/>
    </source>
</evidence>
<sequence length="93" mass="10760">MVRKEYPFKLSNKLGHYLRIKQAQLTIERDKPVTLQEVHKEMADYIGVARSAMAFIKSENYNPSLIVAMAIAEYLGVAVEDIFQIERKKEDTE</sequence>
<dbReference type="Proteomes" id="UP001070352">
    <property type="component" value="Unassembled WGS sequence"/>
</dbReference>
<dbReference type="InterPro" id="IPR001387">
    <property type="entry name" value="Cro/C1-type_HTH"/>
</dbReference>
<comment type="caution">
    <text evidence="2">The sequence shown here is derived from an EMBL/GenBank/DDBJ whole genome shotgun (WGS) entry which is preliminary data.</text>
</comment>
<proteinExistence type="predicted"/>
<dbReference type="AlphaFoldDB" id="A0A9Q4DLG9"/>
<dbReference type="Gene3D" id="1.10.260.40">
    <property type="entry name" value="lambda repressor-like DNA-binding domains"/>
    <property type="match status" value="1"/>
</dbReference>
<gene>
    <name evidence="2" type="ORF">MOC45_02965</name>
</gene>
<dbReference type="SUPFAM" id="SSF47413">
    <property type="entry name" value="lambda repressor-like DNA-binding domains"/>
    <property type="match status" value="1"/>
</dbReference>
<protein>
    <submittedName>
        <fullName evidence="2">Transcriptional regulator</fullName>
    </submittedName>
</protein>
<evidence type="ECO:0000313" key="2">
    <source>
        <dbReference type="EMBL" id="MCY8119573.1"/>
    </source>
</evidence>
<dbReference type="CDD" id="cd00093">
    <property type="entry name" value="HTH_XRE"/>
    <property type="match status" value="1"/>
</dbReference>
<dbReference type="InterPro" id="IPR010982">
    <property type="entry name" value="Lambda_DNA-bd_dom_sf"/>
</dbReference>
<dbReference type="EMBL" id="JALANJ010000003">
    <property type="protein sequence ID" value="MCY8119573.1"/>
    <property type="molecule type" value="Genomic_DNA"/>
</dbReference>
<feature type="domain" description="HTH cro/C1-type" evidence="1">
    <location>
        <begin position="40"/>
        <end position="82"/>
    </location>
</feature>
<reference evidence="2" key="1">
    <citation type="submission" date="2022-02" db="EMBL/GenBank/DDBJ databases">
        <title>Crop Bioprotection Bacillus Genome Sequencing.</title>
        <authorList>
            <person name="Dunlap C."/>
        </authorList>
    </citation>
    <scope>NUCLEOTIDE SEQUENCE</scope>
    <source>
        <strain evidence="2">M18B4</strain>
    </source>
</reference>
<name>A0A9Q4DLG9_BACSC</name>